<evidence type="ECO:0000256" key="5">
    <source>
        <dbReference type="SAM" id="Phobius"/>
    </source>
</evidence>
<organism evidence="6 7">
    <name type="scientific">Balneatrix alpica</name>
    <dbReference type="NCBI Taxonomy" id="75684"/>
    <lineage>
        <taxon>Bacteria</taxon>
        <taxon>Pseudomonadati</taxon>
        <taxon>Pseudomonadota</taxon>
        <taxon>Gammaproteobacteria</taxon>
        <taxon>Oceanospirillales</taxon>
        <taxon>Balneatrichaceae</taxon>
        <taxon>Balneatrix</taxon>
    </lineage>
</organism>
<evidence type="ECO:0000256" key="3">
    <source>
        <dbReference type="ARBA" id="ARBA00022989"/>
    </source>
</evidence>
<dbReference type="InterPro" id="IPR006603">
    <property type="entry name" value="PQ-loop_rpt"/>
</dbReference>
<dbReference type="Proteomes" id="UP001589628">
    <property type="component" value="Unassembled WGS sequence"/>
</dbReference>
<dbReference type="RefSeq" id="WP_245593689.1">
    <property type="nucleotide sequence ID" value="NZ_JAUESS010000017.1"/>
</dbReference>
<comment type="caution">
    <text evidence="6">The sequence shown here is derived from an EMBL/GenBank/DDBJ whole genome shotgun (WGS) entry which is preliminary data.</text>
</comment>
<keyword evidence="7" id="KW-1185">Reference proteome</keyword>
<dbReference type="EMBL" id="JBHLZN010000001">
    <property type="protein sequence ID" value="MFB9885544.1"/>
    <property type="molecule type" value="Genomic_DNA"/>
</dbReference>
<dbReference type="Pfam" id="PF04193">
    <property type="entry name" value="PQ-loop"/>
    <property type="match status" value="1"/>
</dbReference>
<keyword evidence="3 5" id="KW-1133">Transmembrane helix</keyword>
<comment type="subcellular location">
    <subcellularLocation>
        <location evidence="1">Membrane</location>
        <topology evidence="1">Multi-pass membrane protein</topology>
    </subcellularLocation>
</comment>
<feature type="transmembrane region" description="Helical" evidence="5">
    <location>
        <begin position="63"/>
        <end position="82"/>
    </location>
</feature>
<feature type="transmembrane region" description="Helical" evidence="5">
    <location>
        <begin position="40"/>
        <end position="57"/>
    </location>
</feature>
<evidence type="ECO:0000256" key="2">
    <source>
        <dbReference type="ARBA" id="ARBA00022692"/>
    </source>
</evidence>
<evidence type="ECO:0000313" key="7">
    <source>
        <dbReference type="Proteomes" id="UP001589628"/>
    </source>
</evidence>
<accession>A0ABV5ZAH4</accession>
<sequence>MDPLLTLLGITAACMTTLAFIPQVLQIIRTRDTSSISLGMYLMFVVGIALWLTYGIALGDLPIILANTITLLLACTVLTLKLRYK</sequence>
<dbReference type="Gene3D" id="1.20.1280.290">
    <property type="match status" value="1"/>
</dbReference>
<evidence type="ECO:0000256" key="1">
    <source>
        <dbReference type="ARBA" id="ARBA00004141"/>
    </source>
</evidence>
<evidence type="ECO:0000313" key="6">
    <source>
        <dbReference type="EMBL" id="MFB9885544.1"/>
    </source>
</evidence>
<evidence type="ECO:0000256" key="4">
    <source>
        <dbReference type="ARBA" id="ARBA00023136"/>
    </source>
</evidence>
<proteinExistence type="predicted"/>
<dbReference type="NCBIfam" id="NF037968">
    <property type="entry name" value="SemiSWEET_2"/>
    <property type="match status" value="1"/>
</dbReference>
<feature type="transmembrane region" description="Helical" evidence="5">
    <location>
        <begin position="6"/>
        <end position="28"/>
    </location>
</feature>
<dbReference type="InterPro" id="IPR047662">
    <property type="entry name" value="SemiSWEET"/>
</dbReference>
<keyword evidence="4 5" id="KW-0472">Membrane</keyword>
<gene>
    <name evidence="6" type="ORF">ACFFLH_03870</name>
</gene>
<keyword evidence="2 5" id="KW-0812">Transmembrane</keyword>
<protein>
    <submittedName>
        <fullName evidence="6">SemiSWEET transporter</fullName>
    </submittedName>
</protein>
<reference evidence="6 7" key="1">
    <citation type="submission" date="2024-09" db="EMBL/GenBank/DDBJ databases">
        <authorList>
            <person name="Sun Q."/>
            <person name="Mori K."/>
        </authorList>
    </citation>
    <scope>NUCLEOTIDE SEQUENCE [LARGE SCALE GENOMIC DNA]</scope>
    <source>
        <strain evidence="6 7">ATCC 51285</strain>
    </source>
</reference>
<name>A0ABV5ZAH4_9GAMM</name>